<dbReference type="eggNOG" id="COG3250">
    <property type="taxonomic scope" value="Bacteria"/>
</dbReference>
<dbReference type="Gene3D" id="2.60.120.260">
    <property type="entry name" value="Galactose-binding domain-like"/>
    <property type="match status" value="1"/>
</dbReference>
<feature type="region of interest" description="Disordered" evidence="1">
    <location>
        <begin position="1"/>
        <end position="47"/>
    </location>
</feature>
<dbReference type="InterPro" id="IPR008979">
    <property type="entry name" value="Galactose-bd-like_sf"/>
</dbReference>
<name>D9XD79_STRVT</name>
<organism evidence="3 4">
    <name type="scientific">Streptomyces viridochromogenes (strain DSM 40736 / JCM 4977 / BCRC 1201 / Tue 494)</name>
    <dbReference type="NCBI Taxonomy" id="591159"/>
    <lineage>
        <taxon>Bacteria</taxon>
        <taxon>Bacillati</taxon>
        <taxon>Actinomycetota</taxon>
        <taxon>Actinomycetes</taxon>
        <taxon>Kitasatosporales</taxon>
        <taxon>Streptomycetaceae</taxon>
        <taxon>Streptomyces</taxon>
    </lineage>
</organism>
<dbReference type="AlphaFoldDB" id="D9XD79"/>
<dbReference type="HOGENOM" id="CLU_1531756_0_0_11"/>
<evidence type="ECO:0000256" key="1">
    <source>
        <dbReference type="SAM" id="MobiDB-lite"/>
    </source>
</evidence>
<dbReference type="SUPFAM" id="SSF49785">
    <property type="entry name" value="Galactose-binding domain-like"/>
    <property type="match status" value="1"/>
</dbReference>
<sequence length="175" mass="18854">MTVRATRAADRAETAPPDFAPEHPAPVDHPHADASYSGRPDSLPAAMLDGDPATGWSNGFLKQATALLPAFEGARAEDWVSVDHGRTRGFDRADVSFTVDATHSLPTAIEVAVWDGREWRAVRDMAIDWATASDTPTVITFGTVRGSRVRLTMTSRHPGEAKGALRISRLELPAV</sequence>
<dbReference type="Proteomes" id="UP000004184">
    <property type="component" value="Unassembled WGS sequence"/>
</dbReference>
<accession>D9XD79</accession>
<dbReference type="Pfam" id="PF00754">
    <property type="entry name" value="F5_F8_type_C"/>
    <property type="match status" value="1"/>
</dbReference>
<feature type="domain" description="F5/8 type C" evidence="2">
    <location>
        <begin position="34"/>
        <end position="159"/>
    </location>
</feature>
<gene>
    <name evidence="3" type="ORF">SSQG_07244</name>
</gene>
<dbReference type="InterPro" id="IPR000421">
    <property type="entry name" value="FA58C"/>
</dbReference>
<protein>
    <submittedName>
        <fullName evidence="3">Predicted protein</fullName>
    </submittedName>
</protein>
<keyword evidence="4" id="KW-1185">Reference proteome</keyword>
<dbReference type="STRING" id="591159.SSQG_07244"/>
<dbReference type="EMBL" id="GG657757">
    <property type="protein sequence ID" value="EFL36726.1"/>
    <property type="molecule type" value="Genomic_DNA"/>
</dbReference>
<proteinExistence type="predicted"/>
<reference evidence="4" key="1">
    <citation type="submission" date="2009-02" db="EMBL/GenBank/DDBJ databases">
        <title>Annotation of Streptomyces viridochromogenes strain DSM 40736.</title>
        <authorList>
            <consortium name="The Broad Institute Genome Sequencing Platform"/>
            <consortium name="Broad Institute Microbial Sequencing Center"/>
            <person name="Fischbach M."/>
            <person name="Godfrey P."/>
            <person name="Ward D."/>
            <person name="Young S."/>
            <person name="Zeng Q."/>
            <person name="Koehrsen M."/>
            <person name="Alvarado L."/>
            <person name="Berlin A.M."/>
            <person name="Bochicchio J."/>
            <person name="Borenstein D."/>
            <person name="Chapman S.B."/>
            <person name="Chen Z."/>
            <person name="Engels R."/>
            <person name="Freedman E."/>
            <person name="Gellesch M."/>
            <person name="Goldberg J."/>
            <person name="Griggs A."/>
            <person name="Gujja S."/>
            <person name="Heilman E.R."/>
            <person name="Heiman D.I."/>
            <person name="Hepburn T.A."/>
            <person name="Howarth C."/>
            <person name="Jen D."/>
            <person name="Larson L."/>
            <person name="Lewis B."/>
            <person name="Mehta T."/>
            <person name="Park D."/>
            <person name="Pearson M."/>
            <person name="Richards J."/>
            <person name="Roberts A."/>
            <person name="Saif S."/>
            <person name="Shea T.D."/>
            <person name="Shenoy N."/>
            <person name="Sisk P."/>
            <person name="Stolte C."/>
            <person name="Sykes S.N."/>
            <person name="Thomson T."/>
            <person name="Walk T."/>
            <person name="White J."/>
            <person name="Yandava C."/>
            <person name="Straight P."/>
            <person name="Clardy J."/>
            <person name="Hung D."/>
            <person name="Kolter R."/>
            <person name="Mekalanos J."/>
            <person name="Walker S."/>
            <person name="Walsh C.T."/>
            <person name="Wieland-Brown L.C."/>
            <person name="Haas B."/>
            <person name="Nusbaum C."/>
            <person name="Birren B."/>
        </authorList>
    </citation>
    <scope>NUCLEOTIDE SEQUENCE [LARGE SCALE GENOMIC DNA]</scope>
    <source>
        <strain evidence="4">DSM 40736 / JCM 4977 / BCRC 1201 / Tue 494</strain>
    </source>
</reference>
<evidence type="ECO:0000259" key="2">
    <source>
        <dbReference type="Pfam" id="PF00754"/>
    </source>
</evidence>
<evidence type="ECO:0000313" key="3">
    <source>
        <dbReference type="EMBL" id="EFL36726.1"/>
    </source>
</evidence>
<evidence type="ECO:0000313" key="4">
    <source>
        <dbReference type="Proteomes" id="UP000004184"/>
    </source>
</evidence>